<gene>
    <name evidence="2" type="ORF">EcWSU1_01157</name>
</gene>
<evidence type="ECO:0000313" key="2">
    <source>
        <dbReference type="EMBL" id="AEW72596.1"/>
    </source>
</evidence>
<dbReference type="AlphaFoldDB" id="G8LDK9"/>
<sequence>MPILFLYLSALSVFISHSSGTNALIQKAIYDNTAGFYKEIKMTIPAYVWLKGDGGVDINGSPAEQ</sequence>
<name>G8LDK9_9ENTR</name>
<evidence type="ECO:0000256" key="1">
    <source>
        <dbReference type="SAM" id="SignalP"/>
    </source>
</evidence>
<feature type="signal peptide" evidence="1">
    <location>
        <begin position="1"/>
        <end position="23"/>
    </location>
</feature>
<organism evidence="2 3">
    <name type="scientific">Enterobacter ludwigii</name>
    <dbReference type="NCBI Taxonomy" id="299767"/>
    <lineage>
        <taxon>Bacteria</taxon>
        <taxon>Pseudomonadati</taxon>
        <taxon>Pseudomonadota</taxon>
        <taxon>Gammaproteobacteria</taxon>
        <taxon>Enterobacterales</taxon>
        <taxon>Enterobacteriaceae</taxon>
        <taxon>Enterobacter</taxon>
        <taxon>Enterobacter cloacae complex</taxon>
    </lineage>
</organism>
<dbReference type="Proteomes" id="UP000007838">
    <property type="component" value="Chromosome"/>
</dbReference>
<feature type="chain" id="PRO_5003510693" evidence="1">
    <location>
        <begin position="24"/>
        <end position="65"/>
    </location>
</feature>
<reference evidence="2 3" key="1">
    <citation type="journal article" date="2011" name="Stand. Genomic Sci.">
        <title>Complete genome of the onion pathogen Enterobacter cloacae EcWSU1.</title>
        <authorList>
            <person name="Humann J.L."/>
            <person name="Wildung M."/>
            <person name="Cheng C.H."/>
            <person name="Lee T."/>
            <person name="Stewart J.E."/>
            <person name="Drew J.C."/>
            <person name="Triplett E.W."/>
            <person name="Main D."/>
            <person name="Schroeder B.K."/>
        </authorList>
    </citation>
    <scope>NUCLEOTIDE SEQUENCE [LARGE SCALE GENOMIC DNA]</scope>
    <source>
        <strain evidence="2 3">EcWSU1</strain>
    </source>
</reference>
<accession>G8LDK9</accession>
<evidence type="ECO:0000313" key="3">
    <source>
        <dbReference type="Proteomes" id="UP000007838"/>
    </source>
</evidence>
<keyword evidence="1" id="KW-0732">Signal</keyword>
<dbReference type="KEGG" id="eec:EcWSU1_01157"/>
<protein>
    <submittedName>
        <fullName evidence="2">Uncharacterized protein</fullName>
    </submittedName>
</protein>
<dbReference type="EMBL" id="CP002886">
    <property type="protein sequence ID" value="AEW72596.1"/>
    <property type="molecule type" value="Genomic_DNA"/>
</dbReference>
<proteinExistence type="predicted"/>
<dbReference type="HOGENOM" id="CLU_2842917_0_0_6"/>
<dbReference type="RefSeq" id="WP_014169059.1">
    <property type="nucleotide sequence ID" value="NC_016514.1"/>
</dbReference>